<keyword evidence="5" id="KW-0410">Iron transport</keyword>
<evidence type="ECO:0000256" key="6">
    <source>
        <dbReference type="ARBA" id="ARBA00022692"/>
    </source>
</evidence>
<evidence type="ECO:0000313" key="18">
    <source>
        <dbReference type="EMBL" id="MFL9926471.1"/>
    </source>
</evidence>
<dbReference type="InterPro" id="IPR010105">
    <property type="entry name" value="TonB_sidphr_rcpt"/>
</dbReference>
<dbReference type="PANTHER" id="PTHR32552">
    <property type="entry name" value="FERRICHROME IRON RECEPTOR-RELATED"/>
    <property type="match status" value="1"/>
</dbReference>
<dbReference type="Pfam" id="PF00593">
    <property type="entry name" value="TonB_dep_Rec_b-barrel"/>
    <property type="match status" value="1"/>
</dbReference>
<keyword evidence="9" id="KW-0406">Ion transport</keyword>
<keyword evidence="10 15" id="KW-0798">TonB box</keyword>
<evidence type="ECO:0000256" key="8">
    <source>
        <dbReference type="ARBA" id="ARBA00023004"/>
    </source>
</evidence>
<dbReference type="Gene3D" id="2.40.170.20">
    <property type="entry name" value="TonB-dependent receptor, beta-barrel domain"/>
    <property type="match status" value="1"/>
</dbReference>
<dbReference type="Gene3D" id="3.55.50.30">
    <property type="match status" value="1"/>
</dbReference>
<evidence type="ECO:0000259" key="16">
    <source>
        <dbReference type="Pfam" id="PF00593"/>
    </source>
</evidence>
<evidence type="ECO:0000256" key="12">
    <source>
        <dbReference type="ARBA" id="ARBA00023170"/>
    </source>
</evidence>
<evidence type="ECO:0000256" key="5">
    <source>
        <dbReference type="ARBA" id="ARBA00022496"/>
    </source>
</evidence>
<keyword evidence="6 14" id="KW-0812">Transmembrane</keyword>
<evidence type="ECO:0000259" key="17">
    <source>
        <dbReference type="Pfam" id="PF07715"/>
    </source>
</evidence>
<sequence>MVRQERGRVLWRVIARAIAAAAMAAHGVHGLKHWLLALLLAGAPMLAHAQNPVPLPPHPAALINFDIPAGPLSDTLNRIARESARIISVTPELVRPYRAAAVRGRFDAEQAVRLALNGTPLALLVTASGSLSVQALRRSGAEDGAAAAELPTVIVRDVHARELREDNEQRSASWIEAGQKGPGRLIELPQAAAVVTRAQMDEQGGATLQDVLRYSAGLIGTRGVNFTDDSFNMRGFAAGLATSSNTPVFRDGLRHAPTMYASTVEPYGIERVEILRGPAAVLYGQSSPGGMINLITKQPPAEALHEVELQAGSDRHRQLALDLGGPIATAADAASAAAPEWRFRLTALAREADSEVDYVGNARRYIAPALSWSPSAATSLDLQASYQRSHTRYNWGLPVAGTLLANPNGELPANRYTGEPGFDRFDTEVSSLGYLLRHRLDEVWSWHQNLRYYDGSMQWNSAYGTALQANQRLLDRFAFVRNDSYRMLTVDNRIQAEWRSGAMEHDLSIGVDYARTAWVRRESRGSIGALDLFDPAYGLALAANIRPARQIDSVETQTGLYAQHRIRFDQHWVLLLGARRDWISSDIFSVLNNQQRYLSDQAFTTRAGLLYRTAAGYAPYLNFSTSFEPESSSVDFNGNSFRPTRARQIEAGLKYEAPDGKANMTAALFHILRRNELTDDAQHPGYSQQTGETRSRGAELEAQLQLDRRWRALASYTYMDALITRSENGDAGRSPSGIPRHALALWLQYRFDGELQGLRAGAGARRVIGTSGFVSGTTPTPARLPAYTVLDAMLSYDSGDWRFALNINNVLDARYVQSCYYAATGCYYGPGRTVLSSVTRRW</sequence>
<dbReference type="InterPro" id="IPR000531">
    <property type="entry name" value="Beta-barrel_TonB"/>
</dbReference>
<dbReference type="Gene3D" id="2.170.130.10">
    <property type="entry name" value="TonB-dependent receptor, plug domain"/>
    <property type="match status" value="1"/>
</dbReference>
<evidence type="ECO:0000256" key="2">
    <source>
        <dbReference type="ARBA" id="ARBA00009810"/>
    </source>
</evidence>
<dbReference type="EMBL" id="JAQQFM010000008">
    <property type="protein sequence ID" value="MFL9926471.1"/>
    <property type="molecule type" value="Genomic_DNA"/>
</dbReference>
<evidence type="ECO:0000256" key="11">
    <source>
        <dbReference type="ARBA" id="ARBA00023136"/>
    </source>
</evidence>
<dbReference type="NCBIfam" id="TIGR01783">
    <property type="entry name" value="TonB-siderophor"/>
    <property type="match status" value="1"/>
</dbReference>
<dbReference type="RefSeq" id="WP_408159669.1">
    <property type="nucleotide sequence ID" value="NZ_JAQQFM010000008.1"/>
</dbReference>
<keyword evidence="12 18" id="KW-0675">Receptor</keyword>
<protein>
    <submittedName>
        <fullName evidence="18">TonB-dependent siderophore receptor</fullName>
    </submittedName>
</protein>
<evidence type="ECO:0000256" key="13">
    <source>
        <dbReference type="ARBA" id="ARBA00023237"/>
    </source>
</evidence>
<gene>
    <name evidence="18" type="ORF">PQR62_19505</name>
</gene>
<dbReference type="CDD" id="cd01347">
    <property type="entry name" value="ligand_gated_channel"/>
    <property type="match status" value="1"/>
</dbReference>
<dbReference type="InterPro" id="IPR012910">
    <property type="entry name" value="Plug_dom"/>
</dbReference>
<keyword evidence="8" id="KW-0408">Iron</keyword>
<evidence type="ECO:0000256" key="14">
    <source>
        <dbReference type="PROSITE-ProRule" id="PRU01360"/>
    </source>
</evidence>
<evidence type="ECO:0000256" key="4">
    <source>
        <dbReference type="ARBA" id="ARBA00022452"/>
    </source>
</evidence>
<accession>A0ABW9AC41</accession>
<evidence type="ECO:0000256" key="1">
    <source>
        <dbReference type="ARBA" id="ARBA00004571"/>
    </source>
</evidence>
<reference evidence="18 19" key="1">
    <citation type="journal article" date="2024" name="Chem. Sci.">
        <title>Discovery of megapolipeptins by genome mining of a Burkholderiales bacteria collection.</title>
        <authorList>
            <person name="Paulo B.S."/>
            <person name="Recchia M.J.J."/>
            <person name="Lee S."/>
            <person name="Fergusson C.H."/>
            <person name="Romanowski S.B."/>
            <person name="Hernandez A."/>
            <person name="Krull N."/>
            <person name="Liu D.Y."/>
            <person name="Cavanagh H."/>
            <person name="Bos A."/>
            <person name="Gray C.A."/>
            <person name="Murphy B.T."/>
            <person name="Linington R.G."/>
            <person name="Eustaquio A.S."/>
        </authorList>
    </citation>
    <scope>NUCLEOTIDE SEQUENCE [LARGE SCALE GENOMIC DNA]</scope>
    <source>
        <strain evidence="18 19">RL21-008-BIB-A</strain>
    </source>
</reference>
<feature type="domain" description="TonB-dependent receptor plug" evidence="17">
    <location>
        <begin position="186"/>
        <end position="290"/>
    </location>
</feature>
<proteinExistence type="inferred from homology"/>
<keyword evidence="3 14" id="KW-0813">Transport</keyword>
<dbReference type="InterPro" id="IPR037066">
    <property type="entry name" value="Plug_dom_sf"/>
</dbReference>
<comment type="similarity">
    <text evidence="2 14 15">Belongs to the TonB-dependent receptor family.</text>
</comment>
<dbReference type="PANTHER" id="PTHR32552:SF68">
    <property type="entry name" value="FERRICHROME OUTER MEMBRANE TRANSPORTER_PHAGE RECEPTOR"/>
    <property type="match status" value="1"/>
</dbReference>
<evidence type="ECO:0000256" key="3">
    <source>
        <dbReference type="ARBA" id="ARBA00022448"/>
    </source>
</evidence>
<evidence type="ECO:0000256" key="15">
    <source>
        <dbReference type="RuleBase" id="RU003357"/>
    </source>
</evidence>
<evidence type="ECO:0000313" key="19">
    <source>
        <dbReference type="Proteomes" id="UP001629246"/>
    </source>
</evidence>
<keyword evidence="13 14" id="KW-0998">Cell outer membrane</keyword>
<evidence type="ECO:0000256" key="7">
    <source>
        <dbReference type="ARBA" id="ARBA00022729"/>
    </source>
</evidence>
<keyword evidence="19" id="KW-1185">Reference proteome</keyword>
<keyword evidence="4 14" id="KW-1134">Transmembrane beta strand</keyword>
<comment type="subcellular location">
    <subcellularLocation>
        <location evidence="1 14">Cell outer membrane</location>
        <topology evidence="1 14">Multi-pass membrane protein</topology>
    </subcellularLocation>
</comment>
<dbReference type="InterPro" id="IPR039426">
    <property type="entry name" value="TonB-dep_rcpt-like"/>
</dbReference>
<dbReference type="Proteomes" id="UP001629246">
    <property type="component" value="Unassembled WGS sequence"/>
</dbReference>
<evidence type="ECO:0000256" key="10">
    <source>
        <dbReference type="ARBA" id="ARBA00023077"/>
    </source>
</evidence>
<keyword evidence="11 14" id="KW-0472">Membrane</keyword>
<dbReference type="SUPFAM" id="SSF56935">
    <property type="entry name" value="Porins"/>
    <property type="match status" value="1"/>
</dbReference>
<keyword evidence="7" id="KW-0732">Signal</keyword>
<dbReference type="PROSITE" id="PS52016">
    <property type="entry name" value="TONB_DEPENDENT_REC_3"/>
    <property type="match status" value="1"/>
</dbReference>
<feature type="domain" description="TonB-dependent receptor-like beta-barrel" evidence="16">
    <location>
        <begin position="372"/>
        <end position="810"/>
    </location>
</feature>
<dbReference type="Pfam" id="PF07715">
    <property type="entry name" value="Plug"/>
    <property type="match status" value="1"/>
</dbReference>
<name>A0ABW9AC41_9BURK</name>
<organism evidence="18 19">
    <name type="scientific">Herbaspirillum lusitanum</name>
    <dbReference type="NCBI Taxonomy" id="213312"/>
    <lineage>
        <taxon>Bacteria</taxon>
        <taxon>Pseudomonadati</taxon>
        <taxon>Pseudomonadota</taxon>
        <taxon>Betaproteobacteria</taxon>
        <taxon>Burkholderiales</taxon>
        <taxon>Oxalobacteraceae</taxon>
        <taxon>Herbaspirillum</taxon>
    </lineage>
</organism>
<dbReference type="InterPro" id="IPR036942">
    <property type="entry name" value="Beta-barrel_TonB_sf"/>
</dbReference>
<evidence type="ECO:0000256" key="9">
    <source>
        <dbReference type="ARBA" id="ARBA00023065"/>
    </source>
</evidence>
<comment type="caution">
    <text evidence="18">The sequence shown here is derived from an EMBL/GenBank/DDBJ whole genome shotgun (WGS) entry which is preliminary data.</text>
</comment>